<dbReference type="EMBL" id="GDIQ01091748">
    <property type="protein sequence ID" value="JAL59978.1"/>
    <property type="molecule type" value="Transcribed_RNA"/>
</dbReference>
<proteinExistence type="inferred from homology"/>
<dbReference type="OrthoDB" id="5552484at2759"/>
<dbReference type="Pfam" id="PF05460">
    <property type="entry name" value="ORC6"/>
    <property type="match status" value="1"/>
</dbReference>
<evidence type="ECO:0000256" key="3">
    <source>
        <dbReference type="ARBA" id="ARBA00022705"/>
    </source>
</evidence>
<dbReference type="CDD" id="cd11583">
    <property type="entry name" value="Orc6_mid"/>
    <property type="match status" value="1"/>
</dbReference>
<evidence type="ECO:0000256" key="5">
    <source>
        <dbReference type="ARBA" id="ARBA00023242"/>
    </source>
</evidence>
<dbReference type="Pfam" id="PF21913">
    <property type="entry name" value="ORC6_2nd"/>
    <property type="match status" value="1"/>
</dbReference>
<dbReference type="PANTHER" id="PTHR13394:SF0">
    <property type="entry name" value="ORIGIN RECOGNITION COMPLEX SUBUNIT 6"/>
    <property type="match status" value="1"/>
</dbReference>
<protein>
    <submittedName>
        <fullName evidence="8">Origin recognition complex subunit</fullName>
    </submittedName>
</protein>
<dbReference type="AlphaFoldDB" id="A0A0P5SPJ6"/>
<keyword evidence="3" id="KW-0235">DNA replication</keyword>
<evidence type="ECO:0000256" key="4">
    <source>
        <dbReference type="ARBA" id="ARBA00023125"/>
    </source>
</evidence>
<evidence type="ECO:0000256" key="1">
    <source>
        <dbReference type="ARBA" id="ARBA00004123"/>
    </source>
</evidence>
<dbReference type="GO" id="GO:0005664">
    <property type="term" value="C:nuclear origin of replication recognition complex"/>
    <property type="evidence" value="ECO:0007669"/>
    <property type="project" value="InterPro"/>
</dbReference>
<feature type="domain" description="ORC6 second cyclin-like" evidence="7">
    <location>
        <begin position="91"/>
        <end position="173"/>
    </location>
</feature>
<dbReference type="GO" id="GO:0003677">
    <property type="term" value="F:DNA binding"/>
    <property type="evidence" value="ECO:0007669"/>
    <property type="project" value="UniProtKB-KW"/>
</dbReference>
<organism evidence="8">
    <name type="scientific">Daphnia magna</name>
    <dbReference type="NCBI Taxonomy" id="35525"/>
    <lineage>
        <taxon>Eukaryota</taxon>
        <taxon>Metazoa</taxon>
        <taxon>Ecdysozoa</taxon>
        <taxon>Arthropoda</taxon>
        <taxon>Crustacea</taxon>
        <taxon>Branchiopoda</taxon>
        <taxon>Diplostraca</taxon>
        <taxon>Cladocera</taxon>
        <taxon>Anomopoda</taxon>
        <taxon>Daphniidae</taxon>
        <taxon>Daphnia</taxon>
    </lineage>
</organism>
<keyword evidence="4" id="KW-0238">DNA-binding</keyword>
<accession>A0A0P5SPJ6</accession>
<evidence type="ECO:0000313" key="8">
    <source>
        <dbReference type="EMBL" id="JAL59978.1"/>
    </source>
</evidence>
<comment type="subcellular location">
    <subcellularLocation>
        <location evidence="1">Nucleus</location>
    </subcellularLocation>
</comment>
<evidence type="ECO:0000259" key="6">
    <source>
        <dbReference type="Pfam" id="PF05460"/>
    </source>
</evidence>
<evidence type="ECO:0000259" key="7">
    <source>
        <dbReference type="Pfam" id="PF21913"/>
    </source>
</evidence>
<name>A0A0P5SPJ6_9CRUS</name>
<sequence length="239" mass="26767">MLPELAKRLGVESGRAIRKAEEYERLLRLKTAASGFHIGVTQMVICLDLAVSAENQVLDKELSLKLSGLKKAAYSATKQTIKQVLCLNKDITIKDVCVQLGCPEIASDADNLFKKYCKQTSNGQEQNMDHPGFKAAAVMSLSKLKKLGLDRVRLHELSGLKKSVFDKLVLSMITLNKDMKQEMVSKPKASKRTHSFAEAVEARATAMDEEKRLRDAEQQVPDVDFAEWKRRMLEETNNA</sequence>
<reference evidence="8" key="1">
    <citation type="submission" date="2015-10" db="EMBL/GenBank/DDBJ databases">
        <title>EvidentialGene: Evidence-directed Construction of Complete mRNA Transcriptomes without Genomes.</title>
        <authorList>
            <person name="Gilbert D.G."/>
        </authorList>
    </citation>
    <scope>NUCLEOTIDE SEQUENCE</scope>
</reference>
<dbReference type="CTD" id="23594"/>
<comment type="similarity">
    <text evidence="2">Belongs to the ORC6 family.</text>
</comment>
<dbReference type="GO" id="GO:0006270">
    <property type="term" value="P:DNA replication initiation"/>
    <property type="evidence" value="ECO:0007669"/>
    <property type="project" value="TreeGrafter"/>
</dbReference>
<dbReference type="InterPro" id="IPR020529">
    <property type="entry name" value="ORC6_met/pln"/>
</dbReference>
<keyword evidence="5" id="KW-0539">Nucleus</keyword>
<dbReference type="Gene3D" id="1.10.472.10">
    <property type="entry name" value="Cyclin-like"/>
    <property type="match status" value="1"/>
</dbReference>
<dbReference type="PANTHER" id="PTHR13394">
    <property type="entry name" value="ORIGIN RECOGNITION COMPLEX SUBUNIT 6"/>
    <property type="match status" value="1"/>
</dbReference>
<evidence type="ECO:0000256" key="2">
    <source>
        <dbReference type="ARBA" id="ARBA00010840"/>
    </source>
</evidence>
<feature type="domain" description="ORC6 first cyclin-like" evidence="6">
    <location>
        <begin position="9"/>
        <end position="88"/>
    </location>
</feature>
<dbReference type="GeneID" id="116918452"/>
<dbReference type="InterPro" id="IPR054113">
    <property type="entry name" value="ORC6_cyclin-like_2nd"/>
</dbReference>
<dbReference type="RefSeq" id="XP_032780064.1">
    <property type="nucleotide sequence ID" value="XM_032924173.2"/>
</dbReference>
<dbReference type="InterPro" id="IPR008721">
    <property type="entry name" value="ORC6_cyclin_first"/>
</dbReference>
<dbReference type="KEGG" id="dmk:116918452"/>